<evidence type="ECO:0000256" key="1">
    <source>
        <dbReference type="ARBA" id="ARBA00022801"/>
    </source>
</evidence>
<feature type="binding site" evidence="3">
    <location>
        <position position="234"/>
    </location>
    <ligand>
        <name>a divalent metal cation</name>
        <dbReference type="ChEBI" id="CHEBI:60240"/>
    </ligand>
</feature>
<dbReference type="InterPro" id="IPR051262">
    <property type="entry name" value="SMP-30/CGR1_Lactonase"/>
</dbReference>
<evidence type="ECO:0000313" key="6">
    <source>
        <dbReference type="Proteomes" id="UP000239724"/>
    </source>
</evidence>
<evidence type="ECO:0000259" key="4">
    <source>
        <dbReference type="Pfam" id="PF08450"/>
    </source>
</evidence>
<feature type="binding site" evidence="3">
    <location>
        <position position="143"/>
    </location>
    <ligand>
        <name>substrate</name>
    </ligand>
</feature>
<dbReference type="GO" id="GO:0046872">
    <property type="term" value="F:metal ion binding"/>
    <property type="evidence" value="ECO:0007669"/>
    <property type="project" value="UniProtKB-KW"/>
</dbReference>
<sequence length="305" mass="33655">MSENPHVQLDPRFRALIFPHTRLEKLWTGTRWAEGPAYFPAARHLIFSDIPNDRLLRFNECDNTVSVFLTNGGHQNGHTVDQQGRLIACEHSGRAVSRIEQDGSRKVLASHYQGKRLNSPNDVVVKSDGTIWFSDPTYGIDSEYEGYVTESEIGASHVYRIDPADGSVTAVITDMFKPNGLAFSPDESLLYVADSGTTHDPSFQSVIRAFQVGRDGKSVSEGRVFATCDAGIFDGFRVDVAGHIWTSTGVGVRCYHPDGTLLGHIPVPEIVGNVTFGGPKRNRLYIMGQTSLYSLFLNTQGPKYC</sequence>
<comment type="cofactor">
    <cofactor evidence="3">
        <name>Zn(2+)</name>
        <dbReference type="ChEBI" id="CHEBI:29105"/>
    </cofactor>
    <text evidence="3">Binds 1 divalent metal cation per subunit.</text>
</comment>
<gene>
    <name evidence="5" type="ORF">CCS01_06580</name>
</gene>
<dbReference type="OrthoDB" id="241638at2"/>
<name>A0A2S6NKY0_RHOGL</name>
<feature type="binding site" evidence="3">
    <location>
        <position position="121"/>
    </location>
    <ligand>
        <name>substrate</name>
    </ligand>
</feature>
<organism evidence="5 6">
    <name type="scientific">Rhodopila globiformis</name>
    <name type="common">Rhodopseudomonas globiformis</name>
    <dbReference type="NCBI Taxonomy" id="1071"/>
    <lineage>
        <taxon>Bacteria</taxon>
        <taxon>Pseudomonadati</taxon>
        <taxon>Pseudomonadota</taxon>
        <taxon>Alphaproteobacteria</taxon>
        <taxon>Acetobacterales</taxon>
        <taxon>Acetobacteraceae</taxon>
        <taxon>Rhodopila</taxon>
    </lineage>
</organism>
<keyword evidence="3" id="KW-0479">Metal-binding</keyword>
<dbReference type="EMBL" id="NHRY01000067">
    <property type="protein sequence ID" value="PPQ35799.1"/>
    <property type="molecule type" value="Genomic_DNA"/>
</dbReference>
<reference evidence="5 6" key="1">
    <citation type="journal article" date="2018" name="Arch. Microbiol.">
        <title>New insights into the metabolic potential of the phototrophic purple bacterium Rhodopila globiformis DSM 161(T) from its draft genome sequence and evidence for a vanadium-dependent nitrogenase.</title>
        <authorList>
            <person name="Imhoff J.F."/>
            <person name="Rahn T."/>
            <person name="Kunzel S."/>
            <person name="Neulinger S.C."/>
        </authorList>
    </citation>
    <scope>NUCLEOTIDE SEQUENCE [LARGE SCALE GENOMIC DNA]</scope>
    <source>
        <strain evidence="5 6">DSM 161</strain>
    </source>
</reference>
<keyword evidence="3" id="KW-0862">Zinc</keyword>
<feature type="binding site" evidence="3">
    <location>
        <position position="34"/>
    </location>
    <ligand>
        <name>a divalent metal cation</name>
        <dbReference type="ChEBI" id="CHEBI:60240"/>
    </ligand>
</feature>
<comment type="caution">
    <text evidence="5">The sequence shown here is derived from an EMBL/GenBank/DDBJ whole genome shotgun (WGS) entry which is preliminary data.</text>
</comment>
<dbReference type="Pfam" id="PF08450">
    <property type="entry name" value="SGL"/>
    <property type="match status" value="1"/>
</dbReference>
<feature type="active site" description="Proton donor/acceptor" evidence="2">
    <location>
        <position position="234"/>
    </location>
</feature>
<feature type="domain" description="SMP-30/Gluconolactonase/LRE-like region" evidence="4">
    <location>
        <begin position="32"/>
        <end position="286"/>
    </location>
</feature>
<dbReference type="PRINTS" id="PR01790">
    <property type="entry name" value="SMP30FAMILY"/>
</dbReference>
<dbReference type="AlphaFoldDB" id="A0A2S6NKY0"/>
<proteinExistence type="predicted"/>
<dbReference type="SUPFAM" id="SSF63829">
    <property type="entry name" value="Calcium-dependent phosphotriesterase"/>
    <property type="match status" value="1"/>
</dbReference>
<dbReference type="PANTHER" id="PTHR47572">
    <property type="entry name" value="LIPOPROTEIN-RELATED"/>
    <property type="match status" value="1"/>
</dbReference>
<evidence type="ECO:0000313" key="5">
    <source>
        <dbReference type="EMBL" id="PPQ35799.1"/>
    </source>
</evidence>
<dbReference type="InterPro" id="IPR013658">
    <property type="entry name" value="SGL"/>
</dbReference>
<dbReference type="GO" id="GO:0016787">
    <property type="term" value="F:hydrolase activity"/>
    <property type="evidence" value="ECO:0007669"/>
    <property type="project" value="UniProtKB-KW"/>
</dbReference>
<protein>
    <submittedName>
        <fullName evidence="5">Gluconolactonase</fullName>
    </submittedName>
</protein>
<dbReference type="Proteomes" id="UP000239724">
    <property type="component" value="Unassembled WGS sequence"/>
</dbReference>
<keyword evidence="1" id="KW-0378">Hydrolase</keyword>
<accession>A0A2S6NKY0</accession>
<dbReference type="RefSeq" id="WP_104518055.1">
    <property type="nucleotide sequence ID" value="NZ_NHRY01000067.1"/>
</dbReference>
<dbReference type="PANTHER" id="PTHR47572:SF4">
    <property type="entry name" value="LACTONASE DRP35"/>
    <property type="match status" value="1"/>
</dbReference>
<dbReference type="InterPro" id="IPR005511">
    <property type="entry name" value="SMP-30"/>
</dbReference>
<feature type="binding site" evidence="3">
    <location>
        <position position="179"/>
    </location>
    <ligand>
        <name>a divalent metal cation</name>
        <dbReference type="ChEBI" id="CHEBI:60240"/>
    </ligand>
</feature>
<dbReference type="Gene3D" id="2.120.10.30">
    <property type="entry name" value="TolB, C-terminal domain"/>
    <property type="match status" value="1"/>
</dbReference>
<evidence type="ECO:0000256" key="3">
    <source>
        <dbReference type="PIRSR" id="PIRSR605511-2"/>
    </source>
</evidence>
<keyword evidence="6" id="KW-1185">Reference proteome</keyword>
<dbReference type="InterPro" id="IPR011042">
    <property type="entry name" value="6-blade_b-propeller_TolB-like"/>
</dbReference>
<evidence type="ECO:0000256" key="2">
    <source>
        <dbReference type="PIRSR" id="PIRSR605511-1"/>
    </source>
</evidence>